<organism evidence="8 9">
    <name type="scientific">Methylomonas rosea</name>
    <dbReference type="NCBI Taxonomy" id="2952227"/>
    <lineage>
        <taxon>Bacteria</taxon>
        <taxon>Pseudomonadati</taxon>
        <taxon>Pseudomonadota</taxon>
        <taxon>Gammaproteobacteria</taxon>
        <taxon>Methylococcales</taxon>
        <taxon>Methylococcaceae</taxon>
        <taxon>Methylomonas</taxon>
    </lineage>
</organism>
<dbReference type="Gene3D" id="1.10.443.10">
    <property type="entry name" value="Intergrase catalytic core"/>
    <property type="match status" value="1"/>
</dbReference>
<dbReference type="Pfam" id="PF00589">
    <property type="entry name" value="Phage_integrase"/>
    <property type="match status" value="1"/>
</dbReference>
<dbReference type="CDD" id="cd00796">
    <property type="entry name" value="INT_Rci_Hp1_C"/>
    <property type="match status" value="1"/>
</dbReference>
<reference evidence="8 9" key="1">
    <citation type="submission" date="2022-07" db="EMBL/GenBank/DDBJ databases">
        <title>Methylomonas rivi sp. nov., Methylomonas rosea sp. nov., Methylomonas aureus sp. nov. and Methylomonas subterranea sp. nov., four novel methanotrophs isolated from a freshwater creek and the deep terrestrial subsurface.</title>
        <authorList>
            <person name="Abin C."/>
            <person name="Sankaranarayanan K."/>
            <person name="Garner C."/>
            <person name="Sindelar R."/>
            <person name="Kotary K."/>
            <person name="Garner R."/>
            <person name="Barclay S."/>
            <person name="Lawson P."/>
            <person name="Krumholz L."/>
        </authorList>
    </citation>
    <scope>NUCLEOTIDE SEQUENCE [LARGE SCALE GENOMIC DNA]</scope>
    <source>
        <strain evidence="8 9">WSC-7</strain>
    </source>
</reference>
<dbReference type="Proteomes" id="UP001524570">
    <property type="component" value="Unassembled WGS sequence"/>
</dbReference>
<keyword evidence="4" id="KW-0233">DNA recombination</keyword>
<dbReference type="InterPro" id="IPR011010">
    <property type="entry name" value="DNA_brk_join_enz"/>
</dbReference>
<comment type="caution">
    <text evidence="8">The sequence shown here is derived from an EMBL/GenBank/DDBJ whole genome shotgun (WGS) entry which is preliminary data.</text>
</comment>
<dbReference type="InterPro" id="IPR010998">
    <property type="entry name" value="Integrase_recombinase_N"/>
</dbReference>
<proteinExistence type="inferred from homology"/>
<dbReference type="InterPro" id="IPR050090">
    <property type="entry name" value="Tyrosine_recombinase_XerCD"/>
</dbReference>
<dbReference type="PANTHER" id="PTHR30349">
    <property type="entry name" value="PHAGE INTEGRASE-RELATED"/>
    <property type="match status" value="1"/>
</dbReference>
<keyword evidence="9" id="KW-1185">Reference proteome</keyword>
<sequence>MAYIRPLANGNFRADVRLKGITKNKTFSTEKLAQTWADSIERNIKAIPLMSSAQLLEITEADIESMGGEELFKQLGIDLFAIRHCAKLEAINALSKKELLQLTPQEIERMGGADLFIKAGKRIRYKTFREVCDEYLSRWGKKDYKGQMQRVDYWCQFFGDRIMTDIDIFDLREHVDDMIDAGDRATTINRKKAVLSSVYKFALSRGYVDENLVRSVVVDDDTKRRDRVLSDQERQRLIKACQVSHWDKLYLLVLMAMTTGARKGELMSLRWNDINFKDGTAFLGDTKNGTSRELYLALVVIAELKCHQEIGTGLIFPSLELPEQPMDFRAAWRNALKAANISDKDVLNTDGSVKLERFTFHCLRHGFCSALSDAGKEINQIAKLAGHKSIQTTMRYIHQGRDQKRQIVNELAQAFNL</sequence>
<evidence type="ECO:0000256" key="3">
    <source>
        <dbReference type="ARBA" id="ARBA00023125"/>
    </source>
</evidence>
<name>A0ABT1TZ83_9GAMM</name>
<keyword evidence="3 5" id="KW-0238">DNA-binding</keyword>
<dbReference type="PANTHER" id="PTHR30349:SF41">
    <property type="entry name" value="INTEGRASE_RECOMBINASE PROTEIN MJ0367-RELATED"/>
    <property type="match status" value="1"/>
</dbReference>
<dbReference type="PROSITE" id="PS51900">
    <property type="entry name" value="CB"/>
    <property type="match status" value="1"/>
</dbReference>
<comment type="similarity">
    <text evidence="1">Belongs to the 'phage' integrase family.</text>
</comment>
<evidence type="ECO:0000259" key="7">
    <source>
        <dbReference type="PROSITE" id="PS51900"/>
    </source>
</evidence>
<dbReference type="InterPro" id="IPR044068">
    <property type="entry name" value="CB"/>
</dbReference>
<dbReference type="InterPro" id="IPR002104">
    <property type="entry name" value="Integrase_catalytic"/>
</dbReference>
<feature type="domain" description="Core-binding (CB)" evidence="7">
    <location>
        <begin position="126"/>
        <end position="203"/>
    </location>
</feature>
<gene>
    <name evidence="8" type="ORF">NP589_20625</name>
</gene>
<evidence type="ECO:0000256" key="5">
    <source>
        <dbReference type="PROSITE-ProRule" id="PRU01248"/>
    </source>
</evidence>
<feature type="domain" description="Tyr recombinase" evidence="6">
    <location>
        <begin position="224"/>
        <end position="409"/>
    </location>
</feature>
<keyword evidence="2" id="KW-0229">DNA integration</keyword>
<evidence type="ECO:0000313" key="8">
    <source>
        <dbReference type="EMBL" id="MCQ8119835.1"/>
    </source>
</evidence>
<dbReference type="InterPro" id="IPR013762">
    <property type="entry name" value="Integrase-like_cat_sf"/>
</dbReference>
<dbReference type="PROSITE" id="PS51898">
    <property type="entry name" value="TYR_RECOMBINASE"/>
    <property type="match status" value="1"/>
</dbReference>
<protein>
    <submittedName>
        <fullName evidence="8">Site-specific integrase</fullName>
    </submittedName>
</protein>
<dbReference type="RefSeq" id="WP_256608656.1">
    <property type="nucleotide sequence ID" value="NZ_JANIBL010000097.1"/>
</dbReference>
<accession>A0ABT1TZ83</accession>
<evidence type="ECO:0000256" key="2">
    <source>
        <dbReference type="ARBA" id="ARBA00022908"/>
    </source>
</evidence>
<evidence type="ECO:0000313" key="9">
    <source>
        <dbReference type="Proteomes" id="UP001524570"/>
    </source>
</evidence>
<evidence type="ECO:0000256" key="1">
    <source>
        <dbReference type="ARBA" id="ARBA00008857"/>
    </source>
</evidence>
<dbReference type="EMBL" id="JANIBL010000097">
    <property type="protein sequence ID" value="MCQ8119835.1"/>
    <property type="molecule type" value="Genomic_DNA"/>
</dbReference>
<dbReference type="SUPFAM" id="SSF56349">
    <property type="entry name" value="DNA breaking-rejoining enzymes"/>
    <property type="match status" value="1"/>
</dbReference>
<dbReference type="Gene3D" id="1.10.150.130">
    <property type="match status" value="1"/>
</dbReference>
<evidence type="ECO:0000259" key="6">
    <source>
        <dbReference type="PROSITE" id="PS51898"/>
    </source>
</evidence>
<evidence type="ECO:0000256" key="4">
    <source>
        <dbReference type="ARBA" id="ARBA00023172"/>
    </source>
</evidence>